<proteinExistence type="predicted"/>
<reference evidence="2 3" key="1">
    <citation type="journal article" date="2014" name="Nat. Commun.">
        <title>Molecular traces of alternative social organization in a termite genome.</title>
        <authorList>
            <person name="Terrapon N."/>
            <person name="Li C."/>
            <person name="Robertson H.M."/>
            <person name="Ji L."/>
            <person name="Meng X."/>
            <person name="Booth W."/>
            <person name="Chen Z."/>
            <person name="Childers C.P."/>
            <person name="Glastad K.M."/>
            <person name="Gokhale K."/>
            <person name="Gowin J."/>
            <person name="Gronenberg W."/>
            <person name="Hermansen R.A."/>
            <person name="Hu H."/>
            <person name="Hunt B.G."/>
            <person name="Huylmans A.K."/>
            <person name="Khalil S.M."/>
            <person name="Mitchell R.D."/>
            <person name="Munoz-Torres M.C."/>
            <person name="Mustard J.A."/>
            <person name="Pan H."/>
            <person name="Reese J.T."/>
            <person name="Scharf M.E."/>
            <person name="Sun F."/>
            <person name="Vogel H."/>
            <person name="Xiao J."/>
            <person name="Yang W."/>
            <person name="Yang Z."/>
            <person name="Yang Z."/>
            <person name="Zhou J."/>
            <person name="Zhu J."/>
            <person name="Brent C.S."/>
            <person name="Elsik C.G."/>
            <person name="Goodisman M.A."/>
            <person name="Liberles D.A."/>
            <person name="Roe R.M."/>
            <person name="Vargo E.L."/>
            <person name="Vilcinskas A."/>
            <person name="Wang J."/>
            <person name="Bornberg-Bauer E."/>
            <person name="Korb J."/>
            <person name="Zhang G."/>
            <person name="Liebig J."/>
        </authorList>
    </citation>
    <scope>NUCLEOTIDE SEQUENCE [LARGE SCALE GENOMIC DNA]</scope>
    <source>
        <tissue evidence="2">Whole organism</tissue>
    </source>
</reference>
<gene>
    <name evidence="2" type="ORF">L798_11081</name>
</gene>
<evidence type="ECO:0000313" key="3">
    <source>
        <dbReference type="Proteomes" id="UP000027135"/>
    </source>
</evidence>
<feature type="region of interest" description="Disordered" evidence="1">
    <location>
        <begin position="53"/>
        <end position="74"/>
    </location>
</feature>
<organism evidence="2 3">
    <name type="scientific">Zootermopsis nevadensis</name>
    <name type="common">Dampwood termite</name>
    <dbReference type="NCBI Taxonomy" id="136037"/>
    <lineage>
        <taxon>Eukaryota</taxon>
        <taxon>Metazoa</taxon>
        <taxon>Ecdysozoa</taxon>
        <taxon>Arthropoda</taxon>
        <taxon>Hexapoda</taxon>
        <taxon>Insecta</taxon>
        <taxon>Pterygota</taxon>
        <taxon>Neoptera</taxon>
        <taxon>Polyneoptera</taxon>
        <taxon>Dictyoptera</taxon>
        <taxon>Blattodea</taxon>
        <taxon>Blattoidea</taxon>
        <taxon>Termitoidae</taxon>
        <taxon>Termopsidae</taxon>
        <taxon>Zootermopsis</taxon>
    </lineage>
</organism>
<dbReference type="InParanoid" id="A0A067R6Q1"/>
<evidence type="ECO:0000313" key="2">
    <source>
        <dbReference type="EMBL" id="KDR15081.1"/>
    </source>
</evidence>
<protein>
    <submittedName>
        <fullName evidence="2">Uncharacterized protein</fullName>
    </submittedName>
</protein>
<name>A0A067R6Q1_ZOONE</name>
<keyword evidence="3" id="KW-1185">Reference proteome</keyword>
<accession>A0A067R6Q1</accession>
<dbReference type="AlphaFoldDB" id="A0A067R6Q1"/>
<evidence type="ECO:0000256" key="1">
    <source>
        <dbReference type="SAM" id="MobiDB-lite"/>
    </source>
</evidence>
<dbReference type="Proteomes" id="UP000027135">
    <property type="component" value="Unassembled WGS sequence"/>
</dbReference>
<sequence>MEYRNGLPDLDVFKMAMNFLHKDTDLIMQQIVDEMENFRKDLKMKLNEMEIRTEEQEEFSAEAGSQPLKSTASM</sequence>
<dbReference type="EMBL" id="KK852848">
    <property type="protein sequence ID" value="KDR15081.1"/>
    <property type="molecule type" value="Genomic_DNA"/>
</dbReference>